<comment type="caution">
    <text evidence="1">The sequence shown here is derived from an EMBL/GenBank/DDBJ whole genome shotgun (WGS) entry which is preliminary data.</text>
</comment>
<name>A0A1Y1WSC5_9FUNG</name>
<sequence length="124" mass="14688">MENFKKNRDILEYIIKTNSLETCHNNIRFPNNVETTNIIKSIINSKKLSISLDTEDTESYENNHDYITKERWDIKLANYMVSQGINNDINDLKKRSSINLIKFEDINDTYKNKLINNQTKKIDK</sequence>
<gene>
    <name evidence="1" type="ORF">BCR32DRAFT_284274</name>
</gene>
<dbReference type="AlphaFoldDB" id="A0A1Y1WSC5"/>
<reference evidence="1 2" key="2">
    <citation type="submission" date="2016-08" db="EMBL/GenBank/DDBJ databases">
        <title>Pervasive Adenine N6-methylation of Active Genes in Fungi.</title>
        <authorList>
            <consortium name="DOE Joint Genome Institute"/>
            <person name="Mondo S.J."/>
            <person name="Dannebaum R.O."/>
            <person name="Kuo R.C."/>
            <person name="Labutti K."/>
            <person name="Haridas S."/>
            <person name="Kuo A."/>
            <person name="Salamov A."/>
            <person name="Ahrendt S.R."/>
            <person name="Lipzen A."/>
            <person name="Sullivan W."/>
            <person name="Andreopoulos W.B."/>
            <person name="Clum A."/>
            <person name="Lindquist E."/>
            <person name="Daum C."/>
            <person name="Ramamoorthy G.K."/>
            <person name="Gryganskyi A."/>
            <person name="Culley D."/>
            <person name="Magnuson J.K."/>
            <person name="James T.Y."/>
            <person name="O'Malley M.A."/>
            <person name="Stajich J.E."/>
            <person name="Spatafora J.W."/>
            <person name="Visel A."/>
            <person name="Grigoriev I.V."/>
        </authorList>
    </citation>
    <scope>NUCLEOTIDE SEQUENCE [LARGE SCALE GENOMIC DNA]</scope>
    <source>
        <strain evidence="1 2">S4</strain>
    </source>
</reference>
<evidence type="ECO:0000313" key="1">
    <source>
        <dbReference type="EMBL" id="ORX76352.1"/>
    </source>
</evidence>
<reference evidence="1 2" key="1">
    <citation type="submission" date="2016-08" db="EMBL/GenBank/DDBJ databases">
        <title>A Parts List for Fungal Cellulosomes Revealed by Comparative Genomics.</title>
        <authorList>
            <consortium name="DOE Joint Genome Institute"/>
            <person name="Haitjema C.H."/>
            <person name="Gilmore S.P."/>
            <person name="Henske J.K."/>
            <person name="Solomon K.V."/>
            <person name="De Groot R."/>
            <person name="Kuo A."/>
            <person name="Mondo S.J."/>
            <person name="Salamov A.A."/>
            <person name="Labutti K."/>
            <person name="Zhao Z."/>
            <person name="Chiniquy J."/>
            <person name="Barry K."/>
            <person name="Brewer H.M."/>
            <person name="Purvine S.O."/>
            <person name="Wright A.T."/>
            <person name="Boxma B."/>
            <person name="Van Alen T."/>
            <person name="Hackstein J.H."/>
            <person name="Baker S.E."/>
            <person name="Grigoriev I.V."/>
            <person name="O'Malley M.A."/>
        </authorList>
    </citation>
    <scope>NUCLEOTIDE SEQUENCE [LARGE SCALE GENOMIC DNA]</scope>
    <source>
        <strain evidence="1 2">S4</strain>
    </source>
</reference>
<accession>A0A1Y1WSC5</accession>
<evidence type="ECO:0000313" key="2">
    <source>
        <dbReference type="Proteomes" id="UP000193944"/>
    </source>
</evidence>
<dbReference type="Proteomes" id="UP000193944">
    <property type="component" value="Unassembled WGS sequence"/>
</dbReference>
<keyword evidence="2" id="KW-1185">Reference proteome</keyword>
<dbReference type="EMBL" id="MCFG01000304">
    <property type="protein sequence ID" value="ORX76352.1"/>
    <property type="molecule type" value="Genomic_DNA"/>
</dbReference>
<protein>
    <submittedName>
        <fullName evidence="1">Uncharacterized protein</fullName>
    </submittedName>
</protein>
<proteinExistence type="predicted"/>
<organism evidence="1 2">
    <name type="scientific">Anaeromyces robustus</name>
    <dbReference type="NCBI Taxonomy" id="1754192"/>
    <lineage>
        <taxon>Eukaryota</taxon>
        <taxon>Fungi</taxon>
        <taxon>Fungi incertae sedis</taxon>
        <taxon>Chytridiomycota</taxon>
        <taxon>Chytridiomycota incertae sedis</taxon>
        <taxon>Neocallimastigomycetes</taxon>
        <taxon>Neocallimastigales</taxon>
        <taxon>Neocallimastigaceae</taxon>
        <taxon>Anaeromyces</taxon>
    </lineage>
</organism>